<dbReference type="AlphaFoldDB" id="A0A4Q7UGZ4"/>
<organism evidence="3 4">
    <name type="scientific">Micromonospora violae</name>
    <dbReference type="NCBI Taxonomy" id="1278207"/>
    <lineage>
        <taxon>Bacteria</taxon>
        <taxon>Bacillati</taxon>
        <taxon>Actinomycetota</taxon>
        <taxon>Actinomycetes</taxon>
        <taxon>Micromonosporales</taxon>
        <taxon>Micromonosporaceae</taxon>
        <taxon>Micromonospora</taxon>
    </lineage>
</organism>
<keyword evidence="4" id="KW-1185">Reference proteome</keyword>
<feature type="region of interest" description="Disordered" evidence="1">
    <location>
        <begin position="241"/>
        <end position="296"/>
    </location>
</feature>
<dbReference type="GO" id="GO:0005886">
    <property type="term" value="C:plasma membrane"/>
    <property type="evidence" value="ECO:0007669"/>
    <property type="project" value="UniProtKB-SubCell"/>
</dbReference>
<feature type="transmembrane region" description="Helical" evidence="2">
    <location>
        <begin position="329"/>
        <end position="347"/>
    </location>
</feature>
<name>A0A4Q7UGZ4_9ACTN</name>
<feature type="transmembrane region" description="Helical" evidence="2">
    <location>
        <begin position="418"/>
        <end position="439"/>
    </location>
</feature>
<gene>
    <name evidence="3" type="ORF">EV382_2713</name>
</gene>
<proteinExistence type="predicted"/>
<feature type="transmembrane region" description="Helical" evidence="2">
    <location>
        <begin position="446"/>
        <end position="467"/>
    </location>
</feature>
<dbReference type="GO" id="GO:0140359">
    <property type="term" value="F:ABC-type transporter activity"/>
    <property type="evidence" value="ECO:0007669"/>
    <property type="project" value="InterPro"/>
</dbReference>
<dbReference type="Gene3D" id="2.60.120.200">
    <property type="match status" value="1"/>
</dbReference>
<feature type="transmembrane region" description="Helical" evidence="2">
    <location>
        <begin position="512"/>
        <end position="533"/>
    </location>
</feature>
<dbReference type="EMBL" id="SHKK01000001">
    <property type="protein sequence ID" value="RZT79511.1"/>
    <property type="molecule type" value="Genomic_DNA"/>
</dbReference>
<feature type="transmembrane region" description="Helical" evidence="2">
    <location>
        <begin position="37"/>
        <end position="57"/>
    </location>
</feature>
<dbReference type="OrthoDB" id="185815at2"/>
<sequence length="538" mass="56797">MTATAHRGADSLLEGGRPGFGRLLLSEWTKLRTVRRWAIALLAAPVLVILVGLVTAASSQPGAVDAPVAGPDGVWVQDRFHFVHRPLSGDGTVTTRVVSTSLEVSLPPEDDGDVRATDIERRVWSKAGLMIKDGLRPGSPYAAVMLTPGHGVRLQSNFTTDIAGPAAAAPTWLRLTRAGSTISAFQSADGISWTPVGTVTVADLPQTVEVGPFVASPTVALLAQRQLGSIRVGQYPTTTRALFERPTLQPTGTPGTGPGEPRDGWQDDEIDDSARQPGAPPTPDRSGDKRSPSPPPAAVWVGDRLTLIGVGDIAPRTPGEDVIKQNLTGVYAGLMAIVAVAVLFVTTEYRRGMLRTTFAASPGRRRVLAAKALVIGVVTFVLGLVATVAALLITRPIMRDNGYLPPVYPDWSLTDPPVLRAVVGTAAVLAAIAVFSLALGTVLRRAASAVTIVIVLIVLPQLLASGLPPAAGQWLMRLTPAAGFTIQQTIPTYEHVPRICAPENGCVYDQPWAGFGVICAYAVVTMAVALWLLRRRDA</sequence>
<accession>A0A4Q7UGZ4</accession>
<evidence type="ECO:0000256" key="1">
    <source>
        <dbReference type="SAM" id="MobiDB-lite"/>
    </source>
</evidence>
<feature type="transmembrane region" description="Helical" evidence="2">
    <location>
        <begin position="368"/>
        <end position="398"/>
    </location>
</feature>
<reference evidence="3 4" key="1">
    <citation type="submission" date="2019-02" db="EMBL/GenBank/DDBJ databases">
        <title>Sequencing the genomes of 1000 actinobacteria strains.</title>
        <authorList>
            <person name="Klenk H.-P."/>
        </authorList>
    </citation>
    <scope>NUCLEOTIDE SEQUENCE [LARGE SCALE GENOMIC DNA]</scope>
    <source>
        <strain evidence="3 4">DSM 45888</strain>
    </source>
</reference>
<evidence type="ECO:0000256" key="2">
    <source>
        <dbReference type="SAM" id="Phobius"/>
    </source>
</evidence>
<evidence type="ECO:0000313" key="4">
    <source>
        <dbReference type="Proteomes" id="UP000293781"/>
    </source>
</evidence>
<dbReference type="PANTHER" id="PTHR37305">
    <property type="entry name" value="INTEGRAL MEMBRANE PROTEIN-RELATED"/>
    <property type="match status" value="1"/>
</dbReference>
<keyword evidence="2" id="KW-0472">Membrane</keyword>
<protein>
    <submittedName>
        <fullName evidence="3">ABC-2 family transporter</fullName>
    </submittedName>
</protein>
<keyword evidence="2" id="KW-1133">Transmembrane helix</keyword>
<comment type="caution">
    <text evidence="3">The sequence shown here is derived from an EMBL/GenBank/DDBJ whole genome shotgun (WGS) entry which is preliminary data.</text>
</comment>
<dbReference type="RefSeq" id="WP_130401982.1">
    <property type="nucleotide sequence ID" value="NZ_JBEZZO010000016.1"/>
</dbReference>
<dbReference type="Proteomes" id="UP000293781">
    <property type="component" value="Unassembled WGS sequence"/>
</dbReference>
<keyword evidence="2" id="KW-0812">Transmembrane</keyword>
<evidence type="ECO:0000313" key="3">
    <source>
        <dbReference type="EMBL" id="RZT79511.1"/>
    </source>
</evidence>
<dbReference type="PANTHER" id="PTHR37305:SF1">
    <property type="entry name" value="MEMBRANE PROTEIN"/>
    <property type="match status" value="1"/>
</dbReference>